<keyword evidence="3 5" id="KW-1133">Transmembrane helix</keyword>
<dbReference type="PANTHER" id="PTHR23291:SF47">
    <property type="entry name" value="TRANSMEMBRANE BAX INHIBITOR MOTIF CONTAINING 7"/>
    <property type="match status" value="1"/>
</dbReference>
<evidence type="ECO:0000256" key="3">
    <source>
        <dbReference type="ARBA" id="ARBA00022989"/>
    </source>
</evidence>
<dbReference type="EMBL" id="WIXP02000011">
    <property type="protein sequence ID" value="KAF6203197.1"/>
    <property type="molecule type" value="Genomic_DNA"/>
</dbReference>
<evidence type="ECO:0000313" key="6">
    <source>
        <dbReference type="EMBL" id="KAF6203197.1"/>
    </source>
</evidence>
<dbReference type="InterPro" id="IPR006214">
    <property type="entry name" value="Bax_inhibitor_1-related"/>
</dbReference>
<sequence length="234" mass="26151">MESGYSDYGMGFDDASIRRGFIRKVYGLLFSQLLITLAFIAVFCFSDQVSGYVRQNSWTLILALVMSLVLVITLSCCDQVRRNAPTNYILLFLFTVVEGYLLGAISSSYTTQSVLIAAGLTALITFLLTIFSFQTKYDVTGWGCGLFIILIVFTICGMIAGIFLRGNHLYQMIYGGIGAAIFCLYIIYDTQIMMGGKHKYSLSPEEYVFASLNLYLDGLIYRFTTGNLFIEGQR</sequence>
<dbReference type="Proteomes" id="UP000466442">
    <property type="component" value="Unassembled WGS sequence"/>
</dbReference>
<evidence type="ECO:0000256" key="4">
    <source>
        <dbReference type="ARBA" id="ARBA00023136"/>
    </source>
</evidence>
<feature type="transmembrane region" description="Helical" evidence="5">
    <location>
        <begin position="115"/>
        <end position="133"/>
    </location>
</feature>
<dbReference type="AlphaFoldDB" id="A0A6A4JUM8"/>
<comment type="similarity">
    <text evidence="5">Belongs to the BI1 family.</text>
</comment>
<comment type="subcellular location">
    <subcellularLocation>
        <location evidence="1">Membrane</location>
        <topology evidence="1">Multi-pass membrane protein</topology>
    </subcellularLocation>
</comment>
<feature type="transmembrane region" description="Helical" evidence="5">
    <location>
        <begin position="169"/>
        <end position="188"/>
    </location>
</feature>
<organism evidence="6 7">
    <name type="scientific">Apolygus lucorum</name>
    <name type="common">Small green plant bug</name>
    <name type="synonym">Lygocoris lucorum</name>
    <dbReference type="NCBI Taxonomy" id="248454"/>
    <lineage>
        <taxon>Eukaryota</taxon>
        <taxon>Metazoa</taxon>
        <taxon>Ecdysozoa</taxon>
        <taxon>Arthropoda</taxon>
        <taxon>Hexapoda</taxon>
        <taxon>Insecta</taxon>
        <taxon>Pterygota</taxon>
        <taxon>Neoptera</taxon>
        <taxon>Paraneoptera</taxon>
        <taxon>Hemiptera</taxon>
        <taxon>Heteroptera</taxon>
        <taxon>Panheteroptera</taxon>
        <taxon>Cimicomorpha</taxon>
        <taxon>Miridae</taxon>
        <taxon>Mirini</taxon>
        <taxon>Apolygus</taxon>
    </lineage>
</organism>
<feature type="transmembrane region" description="Helical" evidence="5">
    <location>
        <begin position="140"/>
        <end position="163"/>
    </location>
</feature>
<evidence type="ECO:0000256" key="1">
    <source>
        <dbReference type="ARBA" id="ARBA00004141"/>
    </source>
</evidence>
<reference evidence="6" key="1">
    <citation type="journal article" date="2021" name="Mol. Ecol. Resour.">
        <title>Apolygus lucorum genome provides insights into omnivorousness and mesophyll feeding.</title>
        <authorList>
            <person name="Liu Y."/>
            <person name="Liu H."/>
            <person name="Wang H."/>
            <person name="Huang T."/>
            <person name="Liu B."/>
            <person name="Yang B."/>
            <person name="Yin L."/>
            <person name="Li B."/>
            <person name="Zhang Y."/>
            <person name="Zhang S."/>
            <person name="Jiang F."/>
            <person name="Zhang X."/>
            <person name="Ren Y."/>
            <person name="Wang B."/>
            <person name="Wang S."/>
            <person name="Lu Y."/>
            <person name="Wu K."/>
            <person name="Fan W."/>
            <person name="Wang G."/>
        </authorList>
    </citation>
    <scope>NUCLEOTIDE SEQUENCE</scope>
    <source>
        <strain evidence="6">12Hb</strain>
    </source>
</reference>
<comment type="caution">
    <text evidence="6">The sequence shown here is derived from an EMBL/GenBank/DDBJ whole genome shotgun (WGS) entry which is preliminary data.</text>
</comment>
<dbReference type="OrthoDB" id="6626720at2759"/>
<evidence type="ECO:0000256" key="5">
    <source>
        <dbReference type="RuleBase" id="RU004379"/>
    </source>
</evidence>
<proteinExistence type="inferred from homology"/>
<name>A0A6A4JUM8_APOLU</name>
<keyword evidence="4 5" id="KW-0472">Membrane</keyword>
<evidence type="ECO:0000256" key="2">
    <source>
        <dbReference type="ARBA" id="ARBA00022692"/>
    </source>
</evidence>
<dbReference type="GO" id="GO:0016020">
    <property type="term" value="C:membrane"/>
    <property type="evidence" value="ECO:0007669"/>
    <property type="project" value="UniProtKB-SubCell"/>
</dbReference>
<feature type="transmembrane region" description="Helical" evidence="5">
    <location>
        <begin position="57"/>
        <end position="76"/>
    </location>
</feature>
<evidence type="ECO:0000313" key="7">
    <source>
        <dbReference type="Proteomes" id="UP000466442"/>
    </source>
</evidence>
<feature type="transmembrane region" description="Helical" evidence="5">
    <location>
        <begin position="88"/>
        <end position="109"/>
    </location>
</feature>
<dbReference type="PANTHER" id="PTHR23291">
    <property type="entry name" value="BAX INHIBITOR-RELATED"/>
    <property type="match status" value="1"/>
</dbReference>
<feature type="transmembrane region" description="Helical" evidence="5">
    <location>
        <begin position="25"/>
        <end position="45"/>
    </location>
</feature>
<protein>
    <submittedName>
        <fullName evidence="6">Uncharacterized protein</fullName>
    </submittedName>
</protein>
<keyword evidence="2 5" id="KW-0812">Transmembrane</keyword>
<gene>
    <name evidence="6" type="ORF">GE061_003615</name>
</gene>
<dbReference type="Pfam" id="PF01027">
    <property type="entry name" value="Bax1-I"/>
    <property type="match status" value="1"/>
</dbReference>
<accession>A0A6A4JUM8</accession>
<keyword evidence="7" id="KW-1185">Reference proteome</keyword>
<dbReference type="CDD" id="cd10428">
    <property type="entry name" value="LFG_like"/>
    <property type="match status" value="1"/>
</dbReference>